<keyword evidence="5" id="KW-0732">Signal</keyword>
<dbReference type="AlphaFoldDB" id="A0AAW2ZGD1"/>
<name>A0AAW2ZGD1_9EUKA</name>
<dbReference type="InterPro" id="IPR031777">
    <property type="entry name" value="Sortilin_C"/>
</dbReference>
<evidence type="ECO:0000313" key="8">
    <source>
        <dbReference type="Proteomes" id="UP001431209"/>
    </source>
</evidence>
<dbReference type="InterPro" id="IPR031778">
    <property type="entry name" value="Sortilin_N"/>
</dbReference>
<dbReference type="GO" id="GO:0006892">
    <property type="term" value="P:post-Golgi vesicle-mediated transport"/>
    <property type="evidence" value="ECO:0007669"/>
    <property type="project" value="TreeGrafter"/>
</dbReference>
<evidence type="ECO:0000313" key="7">
    <source>
        <dbReference type="EMBL" id="KAL0488957.1"/>
    </source>
</evidence>
<dbReference type="Gene3D" id="2.10.70.80">
    <property type="match status" value="1"/>
</dbReference>
<evidence type="ECO:0000256" key="4">
    <source>
        <dbReference type="SAM" id="Phobius"/>
    </source>
</evidence>
<dbReference type="SMART" id="SM00602">
    <property type="entry name" value="VPS10"/>
    <property type="match status" value="1"/>
</dbReference>
<dbReference type="InterPro" id="IPR050310">
    <property type="entry name" value="VPS10-sortilin"/>
</dbReference>
<keyword evidence="4" id="KW-0812">Transmembrane</keyword>
<sequence length="791" mass="88255">NFSVILILSLVLVVLSNPITFTTTLDGTIDEIVWVNKDVGFLRTHSHAYITLDVGKTITSINDKLCGTSGCARIFVVSEANTDVIMIRGKNAEENWLVTGLNNKSPVYTKAKIADKSKVIKELRWHPRAQSIAALVNTPKNKIRHDLYISKDGGKSWSQDRIMADVNDFVFGNLNSKNFKEEMLYAVHDTDDGASLVEFNFNTLEASNSKIENALGVANVGNFMFATTPEHMYVSGDNADTFNAVKLSKKLKGGRFTVLDASEGSVFLNALPPLKKNIPNPPYGDLYLSDATGTRYSLSLSGNRRESDFCDFQKIKSLEGVYIANAAAPSVKDTKECKECKTKEDCFKYCQYHSAITFDKGGVWTPLVGPEKDIHNKVIKCKNHIDGTGGKKLCPLQLHSVLSDASQIHSHKDAIGLILATGNIGGQLQKDESDVNTYLSRDGGFSWVEVGKGSHAYEFTNRGELIVKVTNKQPSHSIDYSVNYGKTFEKFKFSNHSSDDILFKRIHHPGDPQSRTILIDGVRDRNTVLLTVDFSTLNLPDCKLHENPSDANSDYEIFRPHTYGDQQCLMGRQVDYTRRKADRTCLSPSSVDFTPSNVRNCACTKRDYTCDLYYKRDYKESQGSDLVCKPVKDDQETINKIPDPCNGYYTRTQGYLKVAGDTCEGGLDLNPVLIKCPSGISVFGVILLLFFLFILLSFTTIYLYKNTTFLQTFVNGPANFVSYNQVTQQEEFGLSDNEDDSEPDEIEESSFSNYKSGQEAPDDFDDFKTESLEPIDAEEPSASNTRRKHIN</sequence>
<organism evidence="7 8">
    <name type="scientific">Acrasis kona</name>
    <dbReference type="NCBI Taxonomy" id="1008807"/>
    <lineage>
        <taxon>Eukaryota</taxon>
        <taxon>Discoba</taxon>
        <taxon>Heterolobosea</taxon>
        <taxon>Tetramitia</taxon>
        <taxon>Eutetramitia</taxon>
        <taxon>Acrasidae</taxon>
        <taxon>Acrasis</taxon>
    </lineage>
</organism>
<protein>
    <submittedName>
        <fullName evidence="7">Vacuolar protein sorting protein VPS10</fullName>
    </submittedName>
</protein>
<evidence type="ECO:0000256" key="2">
    <source>
        <dbReference type="ARBA" id="ARBA00023180"/>
    </source>
</evidence>
<feature type="signal peptide" evidence="5">
    <location>
        <begin position="1"/>
        <end position="16"/>
    </location>
</feature>
<comment type="caution">
    <text evidence="7">The sequence shown here is derived from an EMBL/GenBank/DDBJ whole genome shotgun (WGS) entry which is preliminary data.</text>
</comment>
<evidence type="ECO:0000256" key="1">
    <source>
        <dbReference type="ARBA" id="ARBA00022737"/>
    </source>
</evidence>
<accession>A0AAW2ZGD1</accession>
<feature type="chain" id="PRO_5043733158" evidence="5">
    <location>
        <begin position="17"/>
        <end position="791"/>
    </location>
</feature>
<gene>
    <name evidence="7" type="ORF">AKO1_013446</name>
</gene>
<keyword evidence="2" id="KW-0325">Glycoprotein</keyword>
<evidence type="ECO:0000256" key="5">
    <source>
        <dbReference type="SAM" id="SignalP"/>
    </source>
</evidence>
<feature type="region of interest" description="Disordered" evidence="3">
    <location>
        <begin position="731"/>
        <end position="791"/>
    </location>
</feature>
<dbReference type="InterPro" id="IPR006581">
    <property type="entry name" value="VPS10"/>
</dbReference>
<dbReference type="EMBL" id="JAOPGA020001501">
    <property type="protein sequence ID" value="KAL0488957.1"/>
    <property type="molecule type" value="Genomic_DNA"/>
</dbReference>
<dbReference type="Pfam" id="PF15901">
    <property type="entry name" value="Sortilin_C"/>
    <property type="match status" value="1"/>
</dbReference>
<feature type="compositionally biased region" description="Acidic residues" evidence="3">
    <location>
        <begin position="736"/>
        <end position="748"/>
    </location>
</feature>
<keyword evidence="8" id="KW-1185">Reference proteome</keyword>
<dbReference type="Pfam" id="PF15902">
    <property type="entry name" value="Sortilin-Vps10"/>
    <property type="match status" value="1"/>
</dbReference>
<feature type="non-terminal residue" evidence="7">
    <location>
        <position position="1"/>
    </location>
</feature>
<dbReference type="PANTHER" id="PTHR12106:SF27">
    <property type="entry name" value="SORTILIN-RELATED RECEPTOR"/>
    <property type="match status" value="1"/>
</dbReference>
<dbReference type="SUPFAM" id="SSF110296">
    <property type="entry name" value="Oligoxyloglucan reducing end-specific cellobiohydrolase"/>
    <property type="match status" value="1"/>
</dbReference>
<evidence type="ECO:0000256" key="3">
    <source>
        <dbReference type="SAM" id="MobiDB-lite"/>
    </source>
</evidence>
<dbReference type="GO" id="GO:0016020">
    <property type="term" value="C:membrane"/>
    <property type="evidence" value="ECO:0007669"/>
    <property type="project" value="InterPro"/>
</dbReference>
<feature type="domain" description="VPS10" evidence="6">
    <location>
        <begin position="38"/>
        <end position="681"/>
    </location>
</feature>
<keyword evidence="4" id="KW-1133">Transmembrane helix</keyword>
<dbReference type="PANTHER" id="PTHR12106">
    <property type="entry name" value="SORTILIN RELATED"/>
    <property type="match status" value="1"/>
</dbReference>
<proteinExistence type="predicted"/>
<keyword evidence="4" id="KW-0472">Membrane</keyword>
<dbReference type="Gene3D" id="3.30.60.270">
    <property type="match status" value="1"/>
</dbReference>
<feature type="transmembrane region" description="Helical" evidence="4">
    <location>
        <begin position="680"/>
        <end position="704"/>
    </location>
</feature>
<keyword evidence="1" id="KW-0677">Repeat</keyword>
<dbReference type="GO" id="GO:0005794">
    <property type="term" value="C:Golgi apparatus"/>
    <property type="evidence" value="ECO:0007669"/>
    <property type="project" value="TreeGrafter"/>
</dbReference>
<reference evidence="7 8" key="1">
    <citation type="submission" date="2024-03" db="EMBL/GenBank/DDBJ databases">
        <title>The Acrasis kona genome and developmental transcriptomes reveal deep origins of eukaryotic multicellular pathways.</title>
        <authorList>
            <person name="Sheikh S."/>
            <person name="Fu C.-J."/>
            <person name="Brown M.W."/>
            <person name="Baldauf S.L."/>
        </authorList>
    </citation>
    <scope>NUCLEOTIDE SEQUENCE [LARGE SCALE GENOMIC DNA]</scope>
    <source>
        <strain evidence="7 8">ATCC MYA-3509</strain>
    </source>
</reference>
<evidence type="ECO:0000259" key="6">
    <source>
        <dbReference type="SMART" id="SM00602"/>
    </source>
</evidence>
<dbReference type="Proteomes" id="UP001431209">
    <property type="component" value="Unassembled WGS sequence"/>
</dbReference>